<gene>
    <name evidence="2" type="ORF">GCM10009750_32370</name>
</gene>
<keyword evidence="3" id="KW-1185">Reference proteome</keyword>
<dbReference type="EMBL" id="BAAANK010000009">
    <property type="protein sequence ID" value="GAA1843587.1"/>
    <property type="molecule type" value="Genomic_DNA"/>
</dbReference>
<proteinExistence type="predicted"/>
<comment type="caution">
    <text evidence="2">The sequence shown here is derived from an EMBL/GenBank/DDBJ whole genome shotgun (WGS) entry which is preliminary data.</text>
</comment>
<sequence length="82" mass="8889">MSAAFGQGKPVDYGPDDSAPTEDRPCPLCGHRMGDHAIDHSTPESILVCPTTDRLPERPIDTPLNEFGMPVEPVEDGRTRGM</sequence>
<evidence type="ECO:0000313" key="3">
    <source>
        <dbReference type="Proteomes" id="UP001501746"/>
    </source>
</evidence>
<accession>A0ABN2N0X8</accession>
<reference evidence="2 3" key="1">
    <citation type="journal article" date="2019" name="Int. J. Syst. Evol. Microbiol.">
        <title>The Global Catalogue of Microorganisms (GCM) 10K type strain sequencing project: providing services to taxonomists for standard genome sequencing and annotation.</title>
        <authorList>
            <consortium name="The Broad Institute Genomics Platform"/>
            <consortium name="The Broad Institute Genome Sequencing Center for Infectious Disease"/>
            <person name="Wu L."/>
            <person name="Ma J."/>
        </authorList>
    </citation>
    <scope>NUCLEOTIDE SEQUENCE [LARGE SCALE GENOMIC DNA]</scope>
    <source>
        <strain evidence="2 3">JCM 14323</strain>
    </source>
</reference>
<evidence type="ECO:0000313" key="2">
    <source>
        <dbReference type="EMBL" id="GAA1843587.1"/>
    </source>
</evidence>
<feature type="region of interest" description="Disordered" evidence="1">
    <location>
        <begin position="1"/>
        <end position="27"/>
    </location>
</feature>
<feature type="region of interest" description="Disordered" evidence="1">
    <location>
        <begin position="53"/>
        <end position="82"/>
    </location>
</feature>
<evidence type="ECO:0000256" key="1">
    <source>
        <dbReference type="SAM" id="MobiDB-lite"/>
    </source>
</evidence>
<dbReference type="Proteomes" id="UP001501746">
    <property type="component" value="Unassembled WGS sequence"/>
</dbReference>
<name>A0ABN2N0X8_9MICO</name>
<protein>
    <submittedName>
        <fullName evidence="2">Uncharacterized protein</fullName>
    </submittedName>
</protein>
<organism evidence="2 3">
    <name type="scientific">Agromyces salentinus</name>
    <dbReference type="NCBI Taxonomy" id="269421"/>
    <lineage>
        <taxon>Bacteria</taxon>
        <taxon>Bacillati</taxon>
        <taxon>Actinomycetota</taxon>
        <taxon>Actinomycetes</taxon>
        <taxon>Micrococcales</taxon>
        <taxon>Microbacteriaceae</taxon>
        <taxon>Agromyces</taxon>
    </lineage>
</organism>